<dbReference type="VEuPathDB" id="FungiDB:CC1G_03050"/>
<dbReference type="AlphaFoldDB" id="A8PEQ5"/>
<dbReference type="Proteomes" id="UP000001861">
    <property type="component" value="Unassembled WGS sequence"/>
</dbReference>
<dbReference type="CDD" id="cd18186">
    <property type="entry name" value="BTB_POZ_ZBTB_KLHL-like"/>
    <property type="match status" value="1"/>
</dbReference>
<dbReference type="Pfam" id="PF00651">
    <property type="entry name" value="BTB"/>
    <property type="match status" value="1"/>
</dbReference>
<dbReference type="InParanoid" id="A8PEQ5"/>
<dbReference type="GeneID" id="6017476"/>
<proteinExistence type="predicted"/>
<dbReference type="OMA" id="HEISACI"/>
<evidence type="ECO:0000259" key="1">
    <source>
        <dbReference type="PROSITE" id="PS50097"/>
    </source>
</evidence>
<feature type="domain" description="BTB" evidence="1">
    <location>
        <begin position="165"/>
        <end position="240"/>
    </location>
</feature>
<evidence type="ECO:0000313" key="3">
    <source>
        <dbReference type="Proteomes" id="UP000001861"/>
    </source>
</evidence>
<dbReference type="InterPro" id="IPR011333">
    <property type="entry name" value="SKP1/BTB/POZ_sf"/>
</dbReference>
<protein>
    <recommendedName>
        <fullName evidence="1">BTB domain-containing protein</fullName>
    </recommendedName>
</protein>
<dbReference type="OrthoDB" id="2799068at2759"/>
<dbReference type="InterPro" id="IPR000210">
    <property type="entry name" value="BTB/POZ_dom"/>
</dbReference>
<dbReference type="SUPFAM" id="SSF54695">
    <property type="entry name" value="POZ domain"/>
    <property type="match status" value="1"/>
</dbReference>
<accession>A8PEQ5</accession>
<keyword evidence="3" id="KW-1185">Reference proteome</keyword>
<organism evidence="2 3">
    <name type="scientific">Coprinopsis cinerea (strain Okayama-7 / 130 / ATCC MYA-4618 / FGSC 9003)</name>
    <name type="common">Inky cap fungus</name>
    <name type="synonym">Hormographiella aspergillata</name>
    <dbReference type="NCBI Taxonomy" id="240176"/>
    <lineage>
        <taxon>Eukaryota</taxon>
        <taxon>Fungi</taxon>
        <taxon>Dikarya</taxon>
        <taxon>Basidiomycota</taxon>
        <taxon>Agaricomycotina</taxon>
        <taxon>Agaricomycetes</taxon>
        <taxon>Agaricomycetidae</taxon>
        <taxon>Agaricales</taxon>
        <taxon>Agaricineae</taxon>
        <taxon>Psathyrellaceae</taxon>
        <taxon>Coprinopsis</taxon>
    </lineage>
</organism>
<dbReference type="KEGG" id="cci:CC1G_03050"/>
<reference evidence="2 3" key="1">
    <citation type="journal article" date="2010" name="Proc. Natl. Acad. Sci. U.S.A.">
        <title>Insights into evolution of multicellular fungi from the assembled chromosomes of the mushroom Coprinopsis cinerea (Coprinus cinereus).</title>
        <authorList>
            <person name="Stajich J.E."/>
            <person name="Wilke S.K."/>
            <person name="Ahren D."/>
            <person name="Au C.H."/>
            <person name="Birren B.W."/>
            <person name="Borodovsky M."/>
            <person name="Burns C."/>
            <person name="Canback B."/>
            <person name="Casselton L.A."/>
            <person name="Cheng C.K."/>
            <person name="Deng J."/>
            <person name="Dietrich F.S."/>
            <person name="Fargo D.C."/>
            <person name="Farman M.L."/>
            <person name="Gathman A.C."/>
            <person name="Goldberg J."/>
            <person name="Guigo R."/>
            <person name="Hoegger P.J."/>
            <person name="Hooker J.B."/>
            <person name="Huggins A."/>
            <person name="James T.Y."/>
            <person name="Kamada T."/>
            <person name="Kilaru S."/>
            <person name="Kodira C."/>
            <person name="Kues U."/>
            <person name="Kupfer D."/>
            <person name="Kwan H.S."/>
            <person name="Lomsadze A."/>
            <person name="Li W."/>
            <person name="Lilly W.W."/>
            <person name="Ma L.J."/>
            <person name="Mackey A.J."/>
            <person name="Manning G."/>
            <person name="Martin F."/>
            <person name="Muraguchi H."/>
            <person name="Natvig D.O."/>
            <person name="Palmerini H."/>
            <person name="Ramesh M.A."/>
            <person name="Rehmeyer C.J."/>
            <person name="Roe B.A."/>
            <person name="Shenoy N."/>
            <person name="Stanke M."/>
            <person name="Ter-Hovhannisyan V."/>
            <person name="Tunlid A."/>
            <person name="Velagapudi R."/>
            <person name="Vision T.J."/>
            <person name="Zeng Q."/>
            <person name="Zolan M.E."/>
            <person name="Pukkila P.J."/>
        </authorList>
    </citation>
    <scope>NUCLEOTIDE SEQUENCE [LARGE SCALE GENOMIC DNA]</scope>
    <source>
        <strain evidence="3">Okayama-7 / 130 / ATCC MYA-4618 / FGSC 9003</strain>
    </source>
</reference>
<dbReference type="RefSeq" id="XP_001840821.2">
    <property type="nucleotide sequence ID" value="XM_001840769.2"/>
</dbReference>
<sequence>MFSPPAQLARLGYGLHPELKNRTQAAIVCLQPNPSSYSGAHRHIFFIYTQRPSLEEQALFTLTTSVLLFTARLRRNLPDVDAKMLALKWSCDLICSRSDVPTRSDLNPLHPRIHSFDVYGLDMSEQTGSSSLSLLAKRKRVEGPDGASPDSEPIQRAKTWWFDDGNVIIQAEKVQFRVHRGVLSYHSAILSTMFSLPQPSTNDTSTETVEGCPVVPVSDSAMDWDAILRVFYSSVLFLNGGASPPLEVVFAMIRLGHKYDMPHCRNEGIRLIRSACLSTPNFSLSPSLSISDLVQFSFEMRLETVQARLFLYTVENPGFPEILYRGTTSATGKTTQISPSLHPTLTLGREKLWAEMQTHLFSYLFKNLDSAGCHDTEECSKAKLRITCKIFTPVPQLGYILTAWDPDLFGKDLCKHCLAEAKATVTEGQYTMMKLLPKAFGLPPWECQKDLNF</sequence>
<evidence type="ECO:0000313" key="2">
    <source>
        <dbReference type="EMBL" id="EAU80874.2"/>
    </source>
</evidence>
<comment type="caution">
    <text evidence="2">The sequence shown here is derived from an EMBL/GenBank/DDBJ whole genome shotgun (WGS) entry which is preliminary data.</text>
</comment>
<name>A8PEQ5_COPC7</name>
<gene>
    <name evidence="2" type="ORF">CC1G_03050</name>
</gene>
<dbReference type="EMBL" id="AACS02000008">
    <property type="protein sequence ID" value="EAU80874.2"/>
    <property type="molecule type" value="Genomic_DNA"/>
</dbReference>
<dbReference type="HOGENOM" id="CLU_604128_0_0_1"/>
<dbReference type="Gene3D" id="3.30.710.10">
    <property type="entry name" value="Potassium Channel Kv1.1, Chain A"/>
    <property type="match status" value="1"/>
</dbReference>
<dbReference type="PROSITE" id="PS50097">
    <property type="entry name" value="BTB"/>
    <property type="match status" value="1"/>
</dbReference>
<dbReference type="SMART" id="SM00225">
    <property type="entry name" value="BTB"/>
    <property type="match status" value="1"/>
</dbReference>